<feature type="transmembrane region" description="Helical" evidence="1">
    <location>
        <begin position="38"/>
        <end position="61"/>
    </location>
</feature>
<reference evidence="2 3" key="1">
    <citation type="submission" date="2019-02" db="EMBL/GenBank/DDBJ databases">
        <title>Deep-cultivation of Planctomycetes and their phenomic and genomic characterization uncovers novel biology.</title>
        <authorList>
            <person name="Wiegand S."/>
            <person name="Jogler M."/>
            <person name="Boedeker C."/>
            <person name="Pinto D."/>
            <person name="Vollmers J."/>
            <person name="Rivas-Marin E."/>
            <person name="Kohn T."/>
            <person name="Peeters S.H."/>
            <person name="Heuer A."/>
            <person name="Rast P."/>
            <person name="Oberbeckmann S."/>
            <person name="Bunk B."/>
            <person name="Jeske O."/>
            <person name="Meyerdierks A."/>
            <person name="Storesund J.E."/>
            <person name="Kallscheuer N."/>
            <person name="Luecker S."/>
            <person name="Lage O.M."/>
            <person name="Pohl T."/>
            <person name="Merkel B.J."/>
            <person name="Hornburger P."/>
            <person name="Mueller R.-W."/>
            <person name="Bruemmer F."/>
            <person name="Labrenz M."/>
            <person name="Spormann A.M."/>
            <person name="Op den Camp H."/>
            <person name="Overmann J."/>
            <person name="Amann R."/>
            <person name="Jetten M.S.M."/>
            <person name="Mascher T."/>
            <person name="Medema M.H."/>
            <person name="Devos D.P."/>
            <person name="Kaster A.-K."/>
            <person name="Ovreas L."/>
            <person name="Rohde M."/>
            <person name="Galperin M.Y."/>
            <person name="Jogler C."/>
        </authorList>
    </citation>
    <scope>NUCLEOTIDE SEQUENCE [LARGE SCALE GENOMIC DNA]</scope>
    <source>
        <strain evidence="2 3">Mal4</strain>
    </source>
</reference>
<evidence type="ECO:0008006" key="4">
    <source>
        <dbReference type="Google" id="ProtNLM"/>
    </source>
</evidence>
<proteinExistence type="predicted"/>
<dbReference type="AlphaFoldDB" id="A0A517Z179"/>
<sequence length="199" mass="21802">MRARVKRNVHRVFIVTVVVAAVGLALALWPGWLEIVLLDLPFVCAALPVIAVWLLLVMGLAMHELLTLASRSGWLWGLCSVAVLGVMVMILWLRVPQRAGLAMCLGQLRPLTVDAPVNESGGTRSDVRLGPYRVDRYGGDARGGVFFRTADGPDGLGPDRMSYGFAFRPNGEGSPFGNAAYRQQQLTDEWYTFAASNDW</sequence>
<name>A0A517Z179_9PLAN</name>
<keyword evidence="1" id="KW-0812">Transmembrane</keyword>
<dbReference type="KEGG" id="mri:Mal4_05240"/>
<dbReference type="EMBL" id="CP036275">
    <property type="protein sequence ID" value="QDU36240.1"/>
    <property type="molecule type" value="Genomic_DNA"/>
</dbReference>
<gene>
    <name evidence="2" type="ORF">Mal4_05240</name>
</gene>
<organism evidence="2 3">
    <name type="scientific">Maioricimonas rarisocia</name>
    <dbReference type="NCBI Taxonomy" id="2528026"/>
    <lineage>
        <taxon>Bacteria</taxon>
        <taxon>Pseudomonadati</taxon>
        <taxon>Planctomycetota</taxon>
        <taxon>Planctomycetia</taxon>
        <taxon>Planctomycetales</taxon>
        <taxon>Planctomycetaceae</taxon>
        <taxon>Maioricimonas</taxon>
    </lineage>
</organism>
<evidence type="ECO:0000256" key="1">
    <source>
        <dbReference type="SAM" id="Phobius"/>
    </source>
</evidence>
<dbReference type="Proteomes" id="UP000320496">
    <property type="component" value="Chromosome"/>
</dbReference>
<accession>A0A517Z179</accession>
<protein>
    <recommendedName>
        <fullName evidence="4">DUF1109 domain-containing protein</fullName>
    </recommendedName>
</protein>
<keyword evidence="1" id="KW-0472">Membrane</keyword>
<keyword evidence="1" id="KW-1133">Transmembrane helix</keyword>
<evidence type="ECO:0000313" key="3">
    <source>
        <dbReference type="Proteomes" id="UP000320496"/>
    </source>
</evidence>
<feature type="transmembrane region" description="Helical" evidence="1">
    <location>
        <begin position="73"/>
        <end position="93"/>
    </location>
</feature>
<evidence type="ECO:0000313" key="2">
    <source>
        <dbReference type="EMBL" id="QDU36240.1"/>
    </source>
</evidence>
<feature type="transmembrane region" description="Helical" evidence="1">
    <location>
        <begin position="12"/>
        <end position="32"/>
    </location>
</feature>
<keyword evidence="3" id="KW-1185">Reference proteome</keyword>